<evidence type="ECO:0000313" key="3">
    <source>
        <dbReference type="Proteomes" id="UP000339690"/>
    </source>
</evidence>
<proteinExistence type="predicted"/>
<evidence type="ECO:0000256" key="1">
    <source>
        <dbReference type="SAM" id="Phobius"/>
    </source>
</evidence>
<evidence type="ECO:0000313" key="2">
    <source>
        <dbReference type="EMBL" id="QGH33817.1"/>
    </source>
</evidence>
<keyword evidence="1" id="KW-1133">Transmembrane helix</keyword>
<dbReference type="Pfam" id="PF04854">
    <property type="entry name" value="DUF624"/>
    <property type="match status" value="1"/>
</dbReference>
<sequence length="212" mass="24504">MNAVALTEVVRRFCEGLLKLVYLNLLWFLFSLIGLGIFGVVPATVALCKVQKSWLEETHITSVFYEYWRQFKRHFIQSNLLAIVLMLIGSIIYFDLKFFMEQDGIVSQIISVIIFILSVWFMITVLYIFPIYVSYRLKLIAYIKYAFIIAMLNPFKTIGMAISTWGMVYLSFYFSQILLSMGISLSFFMIMIISLQAIDQVGILQQKLAKSG</sequence>
<dbReference type="EMBL" id="CP045915">
    <property type="protein sequence ID" value="QGH33817.1"/>
    <property type="molecule type" value="Genomic_DNA"/>
</dbReference>
<feature type="transmembrane region" description="Helical" evidence="1">
    <location>
        <begin position="25"/>
        <end position="48"/>
    </location>
</feature>
<feature type="transmembrane region" description="Helical" evidence="1">
    <location>
        <begin position="75"/>
        <end position="94"/>
    </location>
</feature>
<dbReference type="KEGG" id="grc:GI584_07200"/>
<feature type="transmembrane region" description="Helical" evidence="1">
    <location>
        <begin position="106"/>
        <end position="133"/>
    </location>
</feature>
<feature type="transmembrane region" description="Helical" evidence="1">
    <location>
        <begin position="145"/>
        <end position="167"/>
    </location>
</feature>
<gene>
    <name evidence="2" type="ORF">GI584_07200</name>
</gene>
<name>A0A5Q2TI73_9BACI</name>
<protein>
    <submittedName>
        <fullName evidence="2">DUF624 domain-containing protein</fullName>
    </submittedName>
</protein>
<keyword evidence="1" id="KW-0812">Transmembrane</keyword>
<keyword evidence="1" id="KW-0472">Membrane</keyword>
<accession>A0A5Q2TI73</accession>
<keyword evidence="3" id="KW-1185">Reference proteome</keyword>
<reference evidence="2 3" key="1">
    <citation type="submission" date="2019-11" db="EMBL/GenBank/DDBJ databases">
        <title>Gracilibacillus salitolerans sp. nov., a moderate halophile isolated from a saline soil in northwest China.</title>
        <authorList>
            <person name="Gan L."/>
        </authorList>
    </citation>
    <scope>NUCLEOTIDE SEQUENCE [LARGE SCALE GENOMIC DNA]</scope>
    <source>
        <strain evidence="2 3">SCU50</strain>
    </source>
</reference>
<dbReference type="Proteomes" id="UP000339690">
    <property type="component" value="Chromosome"/>
</dbReference>
<dbReference type="InterPro" id="IPR006938">
    <property type="entry name" value="DUF624"/>
</dbReference>
<organism evidence="2 3">
    <name type="scientific">Gracilibacillus salitolerans</name>
    <dbReference type="NCBI Taxonomy" id="2663022"/>
    <lineage>
        <taxon>Bacteria</taxon>
        <taxon>Bacillati</taxon>
        <taxon>Bacillota</taxon>
        <taxon>Bacilli</taxon>
        <taxon>Bacillales</taxon>
        <taxon>Bacillaceae</taxon>
        <taxon>Gracilibacillus</taxon>
    </lineage>
</organism>
<dbReference type="RefSeq" id="WP_153790783.1">
    <property type="nucleotide sequence ID" value="NZ_CP045915.1"/>
</dbReference>
<feature type="transmembrane region" description="Helical" evidence="1">
    <location>
        <begin position="173"/>
        <end position="198"/>
    </location>
</feature>
<dbReference type="AlphaFoldDB" id="A0A5Q2TI73"/>